<comment type="caution">
    <text evidence="1">The sequence shown here is derived from an EMBL/GenBank/DDBJ whole genome shotgun (WGS) entry which is preliminary data.</text>
</comment>
<proteinExistence type="predicted"/>
<dbReference type="AlphaFoldDB" id="A0A246WVS1"/>
<evidence type="ECO:0000313" key="2">
    <source>
        <dbReference type="Proteomes" id="UP000197596"/>
    </source>
</evidence>
<organism evidence="1 2">
    <name type="scientific">Herbaspirillum robiniae</name>
    <dbReference type="NCBI Taxonomy" id="2014887"/>
    <lineage>
        <taxon>Bacteria</taxon>
        <taxon>Pseudomonadati</taxon>
        <taxon>Pseudomonadota</taxon>
        <taxon>Betaproteobacteria</taxon>
        <taxon>Burkholderiales</taxon>
        <taxon>Oxalobacteraceae</taxon>
        <taxon>Herbaspirillum</taxon>
    </lineage>
</organism>
<dbReference type="EMBL" id="NJGU01000001">
    <property type="protein sequence ID" value="OWY31190.1"/>
    <property type="molecule type" value="Genomic_DNA"/>
</dbReference>
<accession>A0A246WVS1</accession>
<evidence type="ECO:0008006" key="3">
    <source>
        <dbReference type="Google" id="ProtNLM"/>
    </source>
</evidence>
<dbReference type="InterPro" id="IPR021295">
    <property type="entry name" value="DUF2867"/>
</dbReference>
<dbReference type="RefSeq" id="WP_088750063.1">
    <property type="nucleotide sequence ID" value="NZ_NJGU01000001.1"/>
</dbReference>
<sequence length="169" mass="18055">MNRTTAGKPDEIEPEARHWQLLPGAGFADSYRAALPPHLATLAAGEIAARMMAGSPAWVTALLDLRNRLVAPLGLKGARLMVGAAQADGGRPGFPVLADGDGQAIMGIDDSHLDFRLCVEKSAAGADGAQWLTVTTVVRTKRLLGRLYLAAIMPFHRRIVRTLLERLPG</sequence>
<dbReference type="Pfam" id="PF11066">
    <property type="entry name" value="DUF2867"/>
    <property type="match status" value="1"/>
</dbReference>
<reference evidence="1 2" key="1">
    <citation type="submission" date="2017-06" db="EMBL/GenBank/DDBJ databases">
        <title>Herbaspirillum phytohormonus sp. nov., isolated from the root nodule of Robinia pseudoacacia in lead-zinc mine.</title>
        <authorList>
            <person name="Fan M."/>
            <person name="Lin Y."/>
        </authorList>
    </citation>
    <scope>NUCLEOTIDE SEQUENCE [LARGE SCALE GENOMIC DNA]</scope>
    <source>
        <strain evidence="1 2">HZ10</strain>
    </source>
</reference>
<gene>
    <name evidence="1" type="ORF">CEJ42_03825</name>
</gene>
<dbReference type="Proteomes" id="UP000197596">
    <property type="component" value="Unassembled WGS sequence"/>
</dbReference>
<name>A0A246WVS1_9BURK</name>
<protein>
    <recommendedName>
        <fullName evidence="3">DUF2867 domain-containing protein</fullName>
    </recommendedName>
</protein>
<evidence type="ECO:0000313" key="1">
    <source>
        <dbReference type="EMBL" id="OWY31190.1"/>
    </source>
</evidence>